<comment type="caution">
    <text evidence="9">The sequence shown here is derived from an EMBL/GenBank/DDBJ whole genome shotgun (WGS) entry which is preliminary data.</text>
</comment>
<keyword evidence="2 7" id="KW-0813">Transport</keyword>
<evidence type="ECO:0000259" key="8">
    <source>
        <dbReference type="PROSITE" id="PS50928"/>
    </source>
</evidence>
<keyword evidence="6 7" id="KW-0472">Membrane</keyword>
<organism evidence="9 10">
    <name type="scientific">Arsenicitalea aurantiaca</name>
    <dbReference type="NCBI Taxonomy" id="1783274"/>
    <lineage>
        <taxon>Bacteria</taxon>
        <taxon>Pseudomonadati</taxon>
        <taxon>Pseudomonadota</taxon>
        <taxon>Alphaproteobacteria</taxon>
        <taxon>Hyphomicrobiales</taxon>
        <taxon>Devosiaceae</taxon>
        <taxon>Arsenicitalea</taxon>
    </lineage>
</organism>
<evidence type="ECO:0000313" key="9">
    <source>
        <dbReference type="EMBL" id="RUT29472.1"/>
    </source>
</evidence>
<dbReference type="OrthoDB" id="9805778at2"/>
<dbReference type="GO" id="GO:0055085">
    <property type="term" value="P:transmembrane transport"/>
    <property type="evidence" value="ECO:0007669"/>
    <property type="project" value="InterPro"/>
</dbReference>
<keyword evidence="3" id="KW-1003">Cell membrane</keyword>
<dbReference type="GO" id="GO:0005886">
    <property type="term" value="C:plasma membrane"/>
    <property type="evidence" value="ECO:0007669"/>
    <property type="project" value="UniProtKB-SubCell"/>
</dbReference>
<reference evidence="9 10" key="1">
    <citation type="journal article" date="2016" name="Int. J. Syst. Evol. Microbiol.">
        <title>Arsenicitalea aurantiaca gen. nov., sp. nov., a new member of the family Hyphomicrobiaceae, isolated from high-arsenic sediment.</title>
        <authorList>
            <person name="Mu Y."/>
            <person name="Zhou L."/>
            <person name="Zeng X.C."/>
            <person name="Liu L."/>
            <person name="Pan Y."/>
            <person name="Chen X."/>
            <person name="Wang J."/>
            <person name="Li S."/>
            <person name="Li W.J."/>
            <person name="Wang Y."/>
        </authorList>
    </citation>
    <scope>NUCLEOTIDE SEQUENCE [LARGE SCALE GENOMIC DNA]</scope>
    <source>
        <strain evidence="9 10">42-50</strain>
    </source>
</reference>
<evidence type="ECO:0000256" key="1">
    <source>
        <dbReference type="ARBA" id="ARBA00004651"/>
    </source>
</evidence>
<feature type="transmembrane region" description="Helical" evidence="7">
    <location>
        <begin position="95"/>
        <end position="116"/>
    </location>
</feature>
<protein>
    <submittedName>
        <fullName evidence="9">Sugar ABC transporter permease</fullName>
    </submittedName>
</protein>
<dbReference type="Pfam" id="PF00528">
    <property type="entry name" value="BPD_transp_1"/>
    <property type="match status" value="1"/>
</dbReference>
<feature type="transmembrane region" description="Helical" evidence="7">
    <location>
        <begin position="149"/>
        <end position="173"/>
    </location>
</feature>
<evidence type="ECO:0000256" key="5">
    <source>
        <dbReference type="ARBA" id="ARBA00022989"/>
    </source>
</evidence>
<evidence type="ECO:0000313" key="10">
    <source>
        <dbReference type="Proteomes" id="UP000281547"/>
    </source>
</evidence>
<evidence type="ECO:0000256" key="7">
    <source>
        <dbReference type="RuleBase" id="RU363032"/>
    </source>
</evidence>
<dbReference type="PANTHER" id="PTHR43005">
    <property type="entry name" value="BLR7065 PROTEIN"/>
    <property type="match status" value="1"/>
</dbReference>
<dbReference type="SUPFAM" id="SSF161098">
    <property type="entry name" value="MetI-like"/>
    <property type="match status" value="1"/>
</dbReference>
<feature type="domain" description="ABC transmembrane type-1" evidence="8">
    <location>
        <begin position="61"/>
        <end position="275"/>
    </location>
</feature>
<comment type="similarity">
    <text evidence="7">Belongs to the binding-protein-dependent transport system permease family.</text>
</comment>
<name>A0A433X5Z3_9HYPH</name>
<keyword evidence="10" id="KW-1185">Reference proteome</keyword>
<dbReference type="InterPro" id="IPR035906">
    <property type="entry name" value="MetI-like_sf"/>
</dbReference>
<dbReference type="PANTHER" id="PTHR43005:SF1">
    <property type="entry name" value="SPERMIDINE_PUTRESCINE TRANSPORT SYSTEM PERMEASE PROTEIN"/>
    <property type="match status" value="1"/>
</dbReference>
<sequence length="284" mass="31384">MYLLLLPSALLITAVVLYPTLYGMQMSFREMRLNRPDLGTGFVGLRHYERMLSDPVFWVSLRNTAVWVTFSIVIEFVVGLIAALALNRNLPGTKVLAVLILLPYFLPNVVAGHMWALMLDPRLGVINDLLVRIGLLEGYKAWFADPGTAMAAAIVVEAWHSFPFFTLLLLAGLKGIPTDLYKAADIDGAGPFAQLRLITLPMLRTIIAAAVILRVIGLVNSPDLLLILTSGGPGRSTQVLSLYAFQTAYRDFNFGYAGALSVVMFVFLMVFAWAYIRITKVNQE</sequence>
<evidence type="ECO:0000256" key="3">
    <source>
        <dbReference type="ARBA" id="ARBA00022475"/>
    </source>
</evidence>
<feature type="transmembrane region" description="Helical" evidence="7">
    <location>
        <begin position="254"/>
        <end position="276"/>
    </location>
</feature>
<evidence type="ECO:0000256" key="2">
    <source>
        <dbReference type="ARBA" id="ARBA00022448"/>
    </source>
</evidence>
<feature type="transmembrane region" description="Helical" evidence="7">
    <location>
        <begin position="65"/>
        <end position="86"/>
    </location>
</feature>
<gene>
    <name evidence="9" type="ORF">EMQ25_14145</name>
</gene>
<comment type="subcellular location">
    <subcellularLocation>
        <location evidence="1 7">Cell membrane</location>
        <topology evidence="1 7">Multi-pass membrane protein</topology>
    </subcellularLocation>
</comment>
<dbReference type="Proteomes" id="UP000281547">
    <property type="component" value="Unassembled WGS sequence"/>
</dbReference>
<dbReference type="AlphaFoldDB" id="A0A433X5Z3"/>
<dbReference type="CDD" id="cd06261">
    <property type="entry name" value="TM_PBP2"/>
    <property type="match status" value="1"/>
</dbReference>
<dbReference type="EMBL" id="RZNJ01000005">
    <property type="protein sequence ID" value="RUT29472.1"/>
    <property type="molecule type" value="Genomic_DNA"/>
</dbReference>
<evidence type="ECO:0000256" key="4">
    <source>
        <dbReference type="ARBA" id="ARBA00022692"/>
    </source>
</evidence>
<evidence type="ECO:0000256" key="6">
    <source>
        <dbReference type="ARBA" id="ARBA00023136"/>
    </source>
</evidence>
<dbReference type="InterPro" id="IPR000515">
    <property type="entry name" value="MetI-like"/>
</dbReference>
<dbReference type="PROSITE" id="PS50928">
    <property type="entry name" value="ABC_TM1"/>
    <property type="match status" value="1"/>
</dbReference>
<dbReference type="Gene3D" id="1.10.3720.10">
    <property type="entry name" value="MetI-like"/>
    <property type="match status" value="1"/>
</dbReference>
<accession>A0A433X5Z3</accession>
<keyword evidence="4 7" id="KW-0812">Transmembrane</keyword>
<proteinExistence type="inferred from homology"/>
<keyword evidence="5 7" id="KW-1133">Transmembrane helix</keyword>